<gene>
    <name evidence="1" type="ORF">KSMBR1_0900</name>
</gene>
<dbReference type="RefSeq" id="WP_099324255.1">
    <property type="nucleotide sequence ID" value="NZ_LT934425.1"/>
</dbReference>
<name>A0A2C9CCH3_KUEST</name>
<dbReference type="EMBL" id="LT934425">
    <property type="protein sequence ID" value="SOH03411.1"/>
    <property type="molecule type" value="Genomic_DNA"/>
</dbReference>
<accession>A0A2C9CCH3</accession>
<evidence type="ECO:0008006" key="3">
    <source>
        <dbReference type="Google" id="ProtNLM"/>
    </source>
</evidence>
<sequence>MIRVAALTQGRFIPGARFRVRQNIQKLQKLGINVSEYFPEINVYKGVPFDIGQWPRFARFPIVATWQGMKIAMRTPAVYQTRWHHATWLQRELLPGYLTLERMLGSPLVFDVDDAIWLTRAGAAARSTSRIAAHASAVLAGNQYIADWFSSFNKNVIIVPTAVDVERFFPIESIDEGEFVIGWIGTRGNLPYLEGISFVLSAFFKRVDNAVLLVVSDGYPILTEVLQNRIRYIPWSEAGEVDAIQKMDVGIMPMPDNEWTRGKCSFKMLQYMACGIPVVVSPVGMNAEVLGKGNVGFGVTSQDDWFDSLVYLHENRMAGREMGMRGRDVVINNFSTEVVAKRLSEVFSVFG</sequence>
<organism evidence="1 2">
    <name type="scientific">Kuenenia stuttgartiensis</name>
    <dbReference type="NCBI Taxonomy" id="174633"/>
    <lineage>
        <taxon>Bacteria</taxon>
        <taxon>Pseudomonadati</taxon>
        <taxon>Planctomycetota</taxon>
        <taxon>Candidatus Brocadiia</taxon>
        <taxon>Candidatus Brocadiales</taxon>
        <taxon>Candidatus Brocadiaceae</taxon>
        <taxon>Candidatus Kuenenia</taxon>
    </lineage>
</organism>
<protein>
    <recommendedName>
        <fullName evidence="3">Glycosyltransferase</fullName>
    </recommendedName>
</protein>
<dbReference type="SUPFAM" id="SSF53756">
    <property type="entry name" value="UDP-Glycosyltransferase/glycogen phosphorylase"/>
    <property type="match status" value="1"/>
</dbReference>
<proteinExistence type="predicted"/>
<dbReference type="Proteomes" id="UP000221734">
    <property type="component" value="Chromosome Kuenenia_stuttgartiensis_MBR1"/>
</dbReference>
<evidence type="ECO:0000313" key="1">
    <source>
        <dbReference type="EMBL" id="SOH03411.1"/>
    </source>
</evidence>
<dbReference type="PANTHER" id="PTHR12526">
    <property type="entry name" value="GLYCOSYLTRANSFERASE"/>
    <property type="match status" value="1"/>
</dbReference>
<reference evidence="2" key="1">
    <citation type="submission" date="2017-10" db="EMBL/GenBank/DDBJ databases">
        <authorList>
            <person name="Frank J."/>
        </authorList>
    </citation>
    <scope>NUCLEOTIDE SEQUENCE [LARGE SCALE GENOMIC DNA]</scope>
</reference>
<dbReference type="OrthoDB" id="9815351at2"/>
<evidence type="ECO:0000313" key="2">
    <source>
        <dbReference type="Proteomes" id="UP000221734"/>
    </source>
</evidence>
<dbReference type="Pfam" id="PF13692">
    <property type="entry name" value="Glyco_trans_1_4"/>
    <property type="match status" value="1"/>
</dbReference>
<dbReference type="AlphaFoldDB" id="A0A2C9CCH3"/>
<dbReference type="Gene3D" id="3.40.50.2000">
    <property type="entry name" value="Glycogen Phosphorylase B"/>
    <property type="match status" value="1"/>
</dbReference>
<keyword evidence="2" id="KW-1185">Reference proteome</keyword>
<dbReference type="KEGG" id="kst:KSMBR1_0900"/>